<comment type="caution">
    <text evidence="4">The sequence shown here is derived from an EMBL/GenBank/DDBJ whole genome shotgun (WGS) entry which is preliminary data.</text>
</comment>
<reference evidence="4 5" key="1">
    <citation type="submission" date="2024-02" db="EMBL/GenBank/DDBJ databases">
        <title>A draft genome for the cacao thread blight pathogen Marasmius crinis-equi.</title>
        <authorList>
            <person name="Cohen S.P."/>
            <person name="Baruah I.K."/>
            <person name="Amoako-Attah I."/>
            <person name="Bukari Y."/>
            <person name="Meinhardt L.W."/>
            <person name="Bailey B.A."/>
        </authorList>
    </citation>
    <scope>NUCLEOTIDE SEQUENCE [LARGE SCALE GENOMIC DNA]</scope>
    <source>
        <strain evidence="4 5">GH-76</strain>
    </source>
</reference>
<evidence type="ECO:0000313" key="4">
    <source>
        <dbReference type="EMBL" id="KAL0581451.1"/>
    </source>
</evidence>
<accession>A0ABR3G1E0</accession>
<dbReference type="PANTHER" id="PTHR34002">
    <property type="entry name" value="BLR1656 PROTEIN"/>
    <property type="match status" value="1"/>
</dbReference>
<dbReference type="Gene3D" id="2.60.120.180">
    <property type="match status" value="1"/>
</dbReference>
<evidence type="ECO:0000256" key="3">
    <source>
        <dbReference type="SAM" id="SignalP"/>
    </source>
</evidence>
<dbReference type="EMBL" id="JBAHYK010000010">
    <property type="protein sequence ID" value="KAL0581451.1"/>
    <property type="molecule type" value="Genomic_DNA"/>
</dbReference>
<keyword evidence="2" id="KW-0119">Carbohydrate metabolism</keyword>
<dbReference type="Pfam" id="PF01670">
    <property type="entry name" value="Glyco_hydro_12"/>
    <property type="match status" value="1"/>
</dbReference>
<evidence type="ECO:0000256" key="1">
    <source>
        <dbReference type="ARBA" id="ARBA00005519"/>
    </source>
</evidence>
<name>A0ABR3G1E0_9AGAR</name>
<dbReference type="SUPFAM" id="SSF49899">
    <property type="entry name" value="Concanavalin A-like lectins/glucanases"/>
    <property type="match status" value="1"/>
</dbReference>
<organism evidence="4 5">
    <name type="scientific">Marasmius crinis-equi</name>
    <dbReference type="NCBI Taxonomy" id="585013"/>
    <lineage>
        <taxon>Eukaryota</taxon>
        <taxon>Fungi</taxon>
        <taxon>Dikarya</taxon>
        <taxon>Basidiomycota</taxon>
        <taxon>Agaricomycotina</taxon>
        <taxon>Agaricomycetes</taxon>
        <taxon>Agaricomycetidae</taxon>
        <taxon>Agaricales</taxon>
        <taxon>Marasmiineae</taxon>
        <taxon>Marasmiaceae</taxon>
        <taxon>Marasmius</taxon>
    </lineage>
</organism>
<dbReference type="Proteomes" id="UP001465976">
    <property type="component" value="Unassembled WGS sequence"/>
</dbReference>
<evidence type="ECO:0000256" key="2">
    <source>
        <dbReference type="RuleBase" id="RU361163"/>
    </source>
</evidence>
<evidence type="ECO:0008006" key="6">
    <source>
        <dbReference type="Google" id="ProtNLM"/>
    </source>
</evidence>
<keyword evidence="2" id="KW-0378">Hydrolase</keyword>
<dbReference type="InterPro" id="IPR013319">
    <property type="entry name" value="GH11/12"/>
</dbReference>
<sequence length="261" mass="27629">MFSFSKLLSLAVLVPLIYAAPATENALEKRQLDTASHCGQWDTVVAGQYTLYVNQWGKGNAVSGQSCANLVSLSGTTVAWKNNWTWSGGNGVKSYTNINLNNNLNKQLSAVKSIPATWKWSQTSSGTIVTNVAFDLFTSSSAGGSNQNEIMIWLGNYGAGPISYNYNADGTPKAVATNISLAGQSWNLYIGSNGANVVYSFLPTNTGTRVTSFSGDLKTFLSYLSGQGLSQSQYLTTVQAGSEATSGTATLTTSAYSVVIN</sequence>
<comment type="similarity">
    <text evidence="1 2">Belongs to the glycosyl hydrolase 12 (cellulase H) family.</text>
</comment>
<feature type="signal peptide" evidence="3">
    <location>
        <begin position="1"/>
        <end position="19"/>
    </location>
</feature>
<keyword evidence="2" id="KW-0326">Glycosidase</keyword>
<keyword evidence="3" id="KW-0732">Signal</keyword>
<keyword evidence="2" id="KW-0624">Polysaccharide degradation</keyword>
<dbReference type="InterPro" id="IPR002594">
    <property type="entry name" value="GH12"/>
</dbReference>
<protein>
    <recommendedName>
        <fullName evidence="6">Glycoside hydrolase family 12 protein</fullName>
    </recommendedName>
</protein>
<proteinExistence type="inferred from homology"/>
<keyword evidence="5" id="KW-1185">Reference proteome</keyword>
<dbReference type="InterPro" id="IPR013320">
    <property type="entry name" value="ConA-like_dom_sf"/>
</dbReference>
<evidence type="ECO:0000313" key="5">
    <source>
        <dbReference type="Proteomes" id="UP001465976"/>
    </source>
</evidence>
<feature type="chain" id="PRO_5047207958" description="Glycoside hydrolase family 12 protein" evidence="3">
    <location>
        <begin position="20"/>
        <end position="261"/>
    </location>
</feature>
<gene>
    <name evidence="4" type="ORF">V5O48_000605</name>
</gene>
<dbReference type="PANTHER" id="PTHR34002:SF9">
    <property type="entry name" value="XYLOGLUCAN-SPECIFIC ENDO-BETA-1,4-GLUCANASE A"/>
    <property type="match status" value="1"/>
</dbReference>